<evidence type="ECO:0000256" key="2">
    <source>
        <dbReference type="ARBA" id="ARBA00022833"/>
    </source>
</evidence>
<dbReference type="EMBL" id="UZAJ01005283">
    <property type="protein sequence ID" value="VDO44618.1"/>
    <property type="molecule type" value="Genomic_DNA"/>
</dbReference>
<reference evidence="4 5" key="2">
    <citation type="submission" date="2018-11" db="EMBL/GenBank/DDBJ databases">
        <authorList>
            <consortium name="Pathogen Informatics"/>
        </authorList>
    </citation>
    <scope>NUCLEOTIDE SEQUENCE [LARGE SCALE GENOMIC DNA]</scope>
</reference>
<keyword evidence="5" id="KW-1185">Reference proteome</keyword>
<evidence type="ECO:0000313" key="5">
    <source>
        <dbReference type="Proteomes" id="UP000267606"/>
    </source>
</evidence>
<gene>
    <name evidence="4" type="ORF">OFLC_LOCUS5869</name>
</gene>
<evidence type="ECO:0000259" key="3">
    <source>
        <dbReference type="Pfam" id="PF02244"/>
    </source>
</evidence>
<dbReference type="STRING" id="387005.A0A183HEF7"/>
<dbReference type="Gene3D" id="3.30.70.340">
    <property type="entry name" value="Metallocarboxypeptidase-like"/>
    <property type="match status" value="1"/>
</dbReference>
<feature type="domain" description="Carboxypeptidase activation peptide" evidence="3">
    <location>
        <begin position="95"/>
        <end position="141"/>
    </location>
</feature>
<dbReference type="InterPro" id="IPR036990">
    <property type="entry name" value="M14A-like_propep"/>
</dbReference>
<sequence length="141" mass="16008">MMSVTFTIVDSRLAMWAVVATLLATPYLGYLSNAIPLYSGYSLLRFSTLSADWLEQIEADGFALNNAKNFRNFSDRKFSNNKMAFEFPGPKRTLIDVWAKPNMYRNHADVLVAPEFLDPFLTLLKLHGIDDVQIIANDIQK</sequence>
<name>A0A183HEF7_9BILA</name>
<evidence type="ECO:0000256" key="1">
    <source>
        <dbReference type="ARBA" id="ARBA00022723"/>
    </source>
</evidence>
<dbReference type="Pfam" id="PF02244">
    <property type="entry name" value="Propep_M14"/>
    <property type="match status" value="1"/>
</dbReference>
<organism evidence="6">
    <name type="scientific">Onchocerca flexuosa</name>
    <dbReference type="NCBI Taxonomy" id="387005"/>
    <lineage>
        <taxon>Eukaryota</taxon>
        <taxon>Metazoa</taxon>
        <taxon>Ecdysozoa</taxon>
        <taxon>Nematoda</taxon>
        <taxon>Chromadorea</taxon>
        <taxon>Rhabditida</taxon>
        <taxon>Spirurina</taxon>
        <taxon>Spiruromorpha</taxon>
        <taxon>Filarioidea</taxon>
        <taxon>Onchocercidae</taxon>
        <taxon>Onchocerca</taxon>
    </lineage>
</organism>
<dbReference type="InterPro" id="IPR003146">
    <property type="entry name" value="M14A_act_pep"/>
</dbReference>
<evidence type="ECO:0000313" key="6">
    <source>
        <dbReference type="WBParaSite" id="OFLC_0000586801-mRNA-1"/>
    </source>
</evidence>
<dbReference type="Proteomes" id="UP000267606">
    <property type="component" value="Unassembled WGS sequence"/>
</dbReference>
<protein>
    <submittedName>
        <fullName evidence="6">Propep_M14 domain-containing protein</fullName>
    </submittedName>
</protein>
<keyword evidence="2" id="KW-0862">Zinc</keyword>
<dbReference type="WBParaSite" id="OFLC_0000586801-mRNA-1">
    <property type="protein sequence ID" value="OFLC_0000586801-mRNA-1"/>
    <property type="gene ID" value="OFLC_0000586801"/>
</dbReference>
<evidence type="ECO:0000313" key="4">
    <source>
        <dbReference type="EMBL" id="VDO44618.1"/>
    </source>
</evidence>
<dbReference type="GO" id="GO:0046872">
    <property type="term" value="F:metal ion binding"/>
    <property type="evidence" value="ECO:0007669"/>
    <property type="project" value="UniProtKB-KW"/>
</dbReference>
<dbReference type="SUPFAM" id="SSF54897">
    <property type="entry name" value="Protease propeptides/inhibitors"/>
    <property type="match status" value="1"/>
</dbReference>
<accession>A0A183HEF7</accession>
<keyword evidence="1" id="KW-0479">Metal-binding</keyword>
<proteinExistence type="predicted"/>
<reference evidence="6" key="1">
    <citation type="submission" date="2016-06" db="UniProtKB">
        <authorList>
            <consortium name="WormBaseParasite"/>
        </authorList>
    </citation>
    <scope>IDENTIFICATION</scope>
</reference>
<dbReference type="AlphaFoldDB" id="A0A183HEF7"/>